<dbReference type="AlphaFoldDB" id="A0A1G8GUL7"/>
<dbReference type="OrthoDB" id="9992741at2"/>
<proteinExistence type="predicted"/>
<protein>
    <submittedName>
        <fullName evidence="1">Uncharacterized protein</fullName>
    </submittedName>
</protein>
<reference evidence="1 2" key="1">
    <citation type="submission" date="2016-10" db="EMBL/GenBank/DDBJ databases">
        <authorList>
            <person name="de Groot N.N."/>
        </authorList>
    </citation>
    <scope>NUCLEOTIDE SEQUENCE [LARGE SCALE GENOMIC DNA]</scope>
    <source>
        <strain evidence="1 2">DSM 44892</strain>
    </source>
</reference>
<gene>
    <name evidence="1" type="ORF">SAMN05444695_104209</name>
</gene>
<dbReference type="RefSeq" id="WP_072737090.1">
    <property type="nucleotide sequence ID" value="NZ_CP048813.1"/>
</dbReference>
<name>A0A1G8GUL7_9NOCA</name>
<dbReference type="Proteomes" id="UP000183263">
    <property type="component" value="Unassembled WGS sequence"/>
</dbReference>
<sequence length="99" mass="10629">MKIRALIGGALAVGALGAGSLAFAAPVSATPAAPVQATCPKGHVCELPVECPWEWKLDWSSGQMVWQPQPYCLNPHAVPTEKTIAQKERVRAYQEGRAY</sequence>
<dbReference type="EMBL" id="FNDN01000004">
    <property type="protein sequence ID" value="SDH98094.1"/>
    <property type="molecule type" value="Genomic_DNA"/>
</dbReference>
<accession>A0A1G8GUL7</accession>
<keyword evidence="2" id="KW-1185">Reference proteome</keyword>
<organism evidence="1 2">
    <name type="scientific">Rhodococcus triatomae</name>
    <dbReference type="NCBI Taxonomy" id="300028"/>
    <lineage>
        <taxon>Bacteria</taxon>
        <taxon>Bacillati</taxon>
        <taxon>Actinomycetota</taxon>
        <taxon>Actinomycetes</taxon>
        <taxon>Mycobacteriales</taxon>
        <taxon>Nocardiaceae</taxon>
        <taxon>Rhodococcus</taxon>
    </lineage>
</organism>
<evidence type="ECO:0000313" key="1">
    <source>
        <dbReference type="EMBL" id="SDH98094.1"/>
    </source>
</evidence>
<evidence type="ECO:0000313" key="2">
    <source>
        <dbReference type="Proteomes" id="UP000183263"/>
    </source>
</evidence>